<keyword evidence="5" id="KW-0963">Cytoplasm</keyword>
<keyword evidence="2 5" id="KW-0547">Nucleotide-binding</keyword>
<gene>
    <name evidence="5 7" type="primary">coaE</name>
    <name evidence="7" type="ORF">ACFS5J_05320</name>
</gene>
<dbReference type="GO" id="GO:0004140">
    <property type="term" value="F:dephospho-CoA kinase activity"/>
    <property type="evidence" value="ECO:0007669"/>
    <property type="project" value="UniProtKB-EC"/>
</dbReference>
<comment type="pathway">
    <text evidence="5">Cofactor biosynthesis; coenzyme A biosynthesis; CoA from (R)-pantothenate: step 5/5.</text>
</comment>
<dbReference type="CDD" id="cd02022">
    <property type="entry name" value="DPCK"/>
    <property type="match status" value="1"/>
</dbReference>
<protein>
    <recommendedName>
        <fullName evidence="5 6">Dephospho-CoA kinase</fullName>
        <ecNumber evidence="5 6">2.7.1.24</ecNumber>
    </recommendedName>
    <alternativeName>
        <fullName evidence="5">Dephosphocoenzyme A kinase</fullName>
    </alternativeName>
</protein>
<comment type="catalytic activity">
    <reaction evidence="5">
        <text>3'-dephospho-CoA + ATP = ADP + CoA + H(+)</text>
        <dbReference type="Rhea" id="RHEA:18245"/>
        <dbReference type="ChEBI" id="CHEBI:15378"/>
        <dbReference type="ChEBI" id="CHEBI:30616"/>
        <dbReference type="ChEBI" id="CHEBI:57287"/>
        <dbReference type="ChEBI" id="CHEBI:57328"/>
        <dbReference type="ChEBI" id="CHEBI:456216"/>
        <dbReference type="EC" id="2.7.1.24"/>
    </reaction>
</comment>
<dbReference type="Proteomes" id="UP001597534">
    <property type="component" value="Unassembled WGS sequence"/>
</dbReference>
<dbReference type="NCBIfam" id="TIGR00152">
    <property type="entry name" value="dephospho-CoA kinase"/>
    <property type="match status" value="1"/>
</dbReference>
<dbReference type="RefSeq" id="WP_379811019.1">
    <property type="nucleotide sequence ID" value="NZ_JBHUPC010000012.1"/>
</dbReference>
<dbReference type="PANTHER" id="PTHR10695">
    <property type="entry name" value="DEPHOSPHO-COA KINASE-RELATED"/>
    <property type="match status" value="1"/>
</dbReference>
<proteinExistence type="inferred from homology"/>
<keyword evidence="5 7" id="KW-0808">Transferase</keyword>
<dbReference type="Pfam" id="PF01121">
    <property type="entry name" value="CoaE"/>
    <property type="match status" value="1"/>
</dbReference>
<evidence type="ECO:0000256" key="4">
    <source>
        <dbReference type="ARBA" id="ARBA00022993"/>
    </source>
</evidence>
<comment type="subcellular location">
    <subcellularLocation>
        <location evidence="5">Cytoplasm</location>
    </subcellularLocation>
</comment>
<dbReference type="HAMAP" id="MF_00376">
    <property type="entry name" value="Dephospho_CoA_kinase"/>
    <property type="match status" value="1"/>
</dbReference>
<evidence type="ECO:0000256" key="3">
    <source>
        <dbReference type="ARBA" id="ARBA00022840"/>
    </source>
</evidence>
<evidence type="ECO:0000256" key="5">
    <source>
        <dbReference type="HAMAP-Rule" id="MF_00376"/>
    </source>
</evidence>
<evidence type="ECO:0000313" key="8">
    <source>
        <dbReference type="Proteomes" id="UP001597534"/>
    </source>
</evidence>
<organism evidence="7 8">
    <name type="scientific">Flavobacterium chuncheonense</name>
    <dbReference type="NCBI Taxonomy" id="2026653"/>
    <lineage>
        <taxon>Bacteria</taxon>
        <taxon>Pseudomonadati</taxon>
        <taxon>Bacteroidota</taxon>
        <taxon>Flavobacteriia</taxon>
        <taxon>Flavobacteriales</taxon>
        <taxon>Flavobacteriaceae</taxon>
        <taxon>Flavobacterium</taxon>
    </lineage>
</organism>
<dbReference type="EC" id="2.7.1.24" evidence="5 6"/>
<comment type="similarity">
    <text evidence="1 5">Belongs to the CoaE family.</text>
</comment>
<reference evidence="8" key="1">
    <citation type="journal article" date="2019" name="Int. J. Syst. Evol. Microbiol.">
        <title>The Global Catalogue of Microorganisms (GCM) 10K type strain sequencing project: providing services to taxonomists for standard genome sequencing and annotation.</title>
        <authorList>
            <consortium name="The Broad Institute Genomics Platform"/>
            <consortium name="The Broad Institute Genome Sequencing Center for Infectious Disease"/>
            <person name="Wu L."/>
            <person name="Ma J."/>
        </authorList>
    </citation>
    <scope>NUCLEOTIDE SEQUENCE [LARGE SCALE GENOMIC DNA]</scope>
    <source>
        <strain evidence="8">KCTC 22671</strain>
    </source>
</reference>
<keyword evidence="4 5" id="KW-0173">Coenzyme A biosynthesis</keyword>
<accession>A0ABW5YL08</accession>
<dbReference type="PANTHER" id="PTHR10695:SF46">
    <property type="entry name" value="BIFUNCTIONAL COENZYME A SYNTHASE-RELATED"/>
    <property type="match status" value="1"/>
</dbReference>
<evidence type="ECO:0000256" key="2">
    <source>
        <dbReference type="ARBA" id="ARBA00022741"/>
    </source>
</evidence>
<sequence length="195" mass="22109">MSKIIGLTGGIGSGKSTVAKYIASKGIPVYIADYEAKMLMEDPLVIEEVQQLFDENVILENGKLDRGKIGEIVFNNKYKLDQLNGVIHPKVKQHFTKWLQKHKEFPFVVKEVAILFESGGDKECDKVILVTAPLQVRLKRTMERDNISEELVLARMNNQMSEEDKILKSDFVVHNLSLEETYLSVDSILKNLNNS</sequence>
<dbReference type="InterPro" id="IPR001977">
    <property type="entry name" value="Depp_CoAkinase"/>
</dbReference>
<dbReference type="PROSITE" id="PS51219">
    <property type="entry name" value="DPCK"/>
    <property type="match status" value="1"/>
</dbReference>
<dbReference type="Gene3D" id="3.40.50.300">
    <property type="entry name" value="P-loop containing nucleotide triphosphate hydrolases"/>
    <property type="match status" value="1"/>
</dbReference>
<evidence type="ECO:0000256" key="6">
    <source>
        <dbReference type="NCBIfam" id="TIGR00152"/>
    </source>
</evidence>
<dbReference type="EMBL" id="JBHUPC010000012">
    <property type="protein sequence ID" value="MFD2891432.1"/>
    <property type="molecule type" value="Genomic_DNA"/>
</dbReference>
<comment type="function">
    <text evidence="5">Catalyzes the phosphorylation of the 3'-hydroxyl group of dephosphocoenzyme A to form coenzyme A.</text>
</comment>
<keyword evidence="3 5" id="KW-0067">ATP-binding</keyword>
<dbReference type="InterPro" id="IPR027417">
    <property type="entry name" value="P-loop_NTPase"/>
</dbReference>
<dbReference type="SUPFAM" id="SSF52540">
    <property type="entry name" value="P-loop containing nucleoside triphosphate hydrolases"/>
    <property type="match status" value="1"/>
</dbReference>
<name>A0ABW5YL08_9FLAO</name>
<keyword evidence="8" id="KW-1185">Reference proteome</keyword>
<feature type="binding site" evidence="5">
    <location>
        <begin position="12"/>
        <end position="17"/>
    </location>
    <ligand>
        <name>ATP</name>
        <dbReference type="ChEBI" id="CHEBI:30616"/>
    </ligand>
</feature>
<comment type="caution">
    <text evidence="7">The sequence shown here is derived from an EMBL/GenBank/DDBJ whole genome shotgun (WGS) entry which is preliminary data.</text>
</comment>
<evidence type="ECO:0000313" key="7">
    <source>
        <dbReference type="EMBL" id="MFD2891432.1"/>
    </source>
</evidence>
<evidence type="ECO:0000256" key="1">
    <source>
        <dbReference type="ARBA" id="ARBA00009018"/>
    </source>
</evidence>
<keyword evidence="5 7" id="KW-0418">Kinase</keyword>